<feature type="compositionally biased region" description="Polar residues" evidence="1">
    <location>
        <begin position="68"/>
        <end position="92"/>
    </location>
</feature>
<organism evidence="2 3">
    <name type="scientific">Elysia marginata</name>
    <dbReference type="NCBI Taxonomy" id="1093978"/>
    <lineage>
        <taxon>Eukaryota</taxon>
        <taxon>Metazoa</taxon>
        <taxon>Spiralia</taxon>
        <taxon>Lophotrochozoa</taxon>
        <taxon>Mollusca</taxon>
        <taxon>Gastropoda</taxon>
        <taxon>Heterobranchia</taxon>
        <taxon>Euthyneura</taxon>
        <taxon>Panpulmonata</taxon>
        <taxon>Sacoglossa</taxon>
        <taxon>Placobranchoidea</taxon>
        <taxon>Plakobranchidae</taxon>
        <taxon>Elysia</taxon>
    </lineage>
</organism>
<dbReference type="EMBL" id="BMAT01000857">
    <property type="protein sequence ID" value="GFR74688.1"/>
    <property type="molecule type" value="Genomic_DNA"/>
</dbReference>
<reference evidence="2 3" key="1">
    <citation type="journal article" date="2021" name="Elife">
        <title>Chloroplast acquisition without the gene transfer in kleptoplastic sea slugs, Plakobranchus ocellatus.</title>
        <authorList>
            <person name="Maeda T."/>
            <person name="Takahashi S."/>
            <person name="Yoshida T."/>
            <person name="Shimamura S."/>
            <person name="Takaki Y."/>
            <person name="Nagai Y."/>
            <person name="Toyoda A."/>
            <person name="Suzuki Y."/>
            <person name="Arimoto A."/>
            <person name="Ishii H."/>
            <person name="Satoh N."/>
            <person name="Nishiyama T."/>
            <person name="Hasebe M."/>
            <person name="Maruyama T."/>
            <person name="Minagawa J."/>
            <person name="Obokata J."/>
            <person name="Shigenobu S."/>
        </authorList>
    </citation>
    <scope>NUCLEOTIDE SEQUENCE [LARGE SCALE GENOMIC DNA]</scope>
</reference>
<feature type="compositionally biased region" description="Polar residues" evidence="1">
    <location>
        <begin position="19"/>
        <end position="38"/>
    </location>
</feature>
<feature type="compositionally biased region" description="Polar residues" evidence="1">
    <location>
        <begin position="128"/>
        <end position="137"/>
    </location>
</feature>
<protein>
    <submittedName>
        <fullName evidence="2">Uncharacterized protein</fullName>
    </submittedName>
</protein>
<dbReference type="AlphaFoldDB" id="A0AAV4FPN2"/>
<dbReference type="Proteomes" id="UP000762676">
    <property type="component" value="Unassembled WGS sequence"/>
</dbReference>
<gene>
    <name evidence="2" type="ORF">ElyMa_000436000</name>
</gene>
<name>A0AAV4FPN2_9GAST</name>
<comment type="caution">
    <text evidence="2">The sequence shown here is derived from an EMBL/GenBank/DDBJ whole genome shotgun (WGS) entry which is preliminary data.</text>
</comment>
<evidence type="ECO:0000313" key="2">
    <source>
        <dbReference type="EMBL" id="GFR74688.1"/>
    </source>
</evidence>
<sequence>MGSHSEPIRLHHRLPQDISPRQHNTTSPSSTARHQPTATHYNLTIEYRKTSVHGNAIRPHHRVPQDIYSRQCNMTSPSSNKTSGTARHQPTAKQYELTIKYRKTSAHGNAIRPRHRVPQDISPRQRDTTSPSSTERH</sequence>
<accession>A0AAV4FPN2</accession>
<keyword evidence="3" id="KW-1185">Reference proteome</keyword>
<feature type="region of interest" description="Disordered" evidence="1">
    <location>
        <begin position="1"/>
        <end position="38"/>
    </location>
</feature>
<evidence type="ECO:0000313" key="3">
    <source>
        <dbReference type="Proteomes" id="UP000762676"/>
    </source>
</evidence>
<evidence type="ECO:0000256" key="1">
    <source>
        <dbReference type="SAM" id="MobiDB-lite"/>
    </source>
</evidence>
<proteinExistence type="predicted"/>
<feature type="region of interest" description="Disordered" evidence="1">
    <location>
        <begin position="59"/>
        <end position="137"/>
    </location>
</feature>